<dbReference type="PROSITE" id="PS50011">
    <property type="entry name" value="PROTEIN_KINASE_DOM"/>
    <property type="match status" value="1"/>
</dbReference>
<dbReference type="Gene3D" id="1.10.510.10">
    <property type="entry name" value="Transferase(Phosphotransferase) domain 1"/>
    <property type="match status" value="1"/>
</dbReference>
<evidence type="ECO:0000256" key="3">
    <source>
        <dbReference type="ARBA" id="ARBA00022527"/>
    </source>
</evidence>
<keyword evidence="10 16" id="KW-1133">Transmembrane helix</keyword>
<dbReference type="Gene3D" id="3.30.200.20">
    <property type="entry name" value="Phosphorylase Kinase, domain 1"/>
    <property type="match status" value="1"/>
</dbReference>
<keyword evidence="8" id="KW-0677">Repeat</keyword>
<comment type="subcellular location">
    <subcellularLocation>
        <location evidence="1">Membrane</location>
        <topology evidence="1">Single-pass type I membrane protein</topology>
    </subcellularLocation>
</comment>
<dbReference type="FunFam" id="3.80.10.10:FF:000673">
    <property type="entry name" value="Probable LRR receptor-like serine/threonine-protein kinase At2g02780"/>
    <property type="match status" value="1"/>
</dbReference>
<protein>
    <recommendedName>
        <fullName evidence="2">non-specific serine/threonine protein kinase</fullName>
        <ecNumber evidence="2">2.7.11.1</ecNumber>
    </recommendedName>
</protein>
<evidence type="ECO:0000256" key="15">
    <source>
        <dbReference type="ARBA" id="ARBA00048679"/>
    </source>
</evidence>
<proteinExistence type="predicted"/>
<dbReference type="GO" id="GO:0004674">
    <property type="term" value="F:protein serine/threonine kinase activity"/>
    <property type="evidence" value="ECO:0007669"/>
    <property type="project" value="UniProtKB-KW"/>
</dbReference>
<evidence type="ECO:0000256" key="8">
    <source>
        <dbReference type="ARBA" id="ARBA00022737"/>
    </source>
</evidence>
<keyword evidence="3" id="KW-0723">Serine/threonine-protein kinase</keyword>
<dbReference type="SUPFAM" id="SSF52058">
    <property type="entry name" value="L domain-like"/>
    <property type="match status" value="1"/>
</dbReference>
<evidence type="ECO:0000256" key="14">
    <source>
        <dbReference type="ARBA" id="ARBA00047899"/>
    </source>
</evidence>
<evidence type="ECO:0000259" key="17">
    <source>
        <dbReference type="PROSITE" id="PS50011"/>
    </source>
</evidence>
<comment type="catalytic activity">
    <reaction evidence="15">
        <text>L-seryl-[protein] + ATP = O-phospho-L-seryl-[protein] + ADP + H(+)</text>
        <dbReference type="Rhea" id="RHEA:17989"/>
        <dbReference type="Rhea" id="RHEA-COMP:9863"/>
        <dbReference type="Rhea" id="RHEA-COMP:11604"/>
        <dbReference type="ChEBI" id="CHEBI:15378"/>
        <dbReference type="ChEBI" id="CHEBI:29999"/>
        <dbReference type="ChEBI" id="CHEBI:30616"/>
        <dbReference type="ChEBI" id="CHEBI:83421"/>
        <dbReference type="ChEBI" id="CHEBI:456216"/>
        <dbReference type="EC" id="2.7.11.1"/>
    </reaction>
</comment>
<evidence type="ECO:0000256" key="16">
    <source>
        <dbReference type="SAM" id="Phobius"/>
    </source>
</evidence>
<evidence type="ECO:0000256" key="13">
    <source>
        <dbReference type="ARBA" id="ARBA00023180"/>
    </source>
</evidence>
<gene>
    <name evidence="18" type="ORF">K2173_021976</name>
</gene>
<evidence type="ECO:0000256" key="7">
    <source>
        <dbReference type="ARBA" id="ARBA00022729"/>
    </source>
</evidence>
<dbReference type="InterPro" id="IPR050647">
    <property type="entry name" value="Plant_LRR-RLKs"/>
</dbReference>
<evidence type="ECO:0000256" key="1">
    <source>
        <dbReference type="ARBA" id="ARBA00004479"/>
    </source>
</evidence>
<dbReference type="PANTHER" id="PTHR48056">
    <property type="entry name" value="LRR RECEPTOR-LIKE SERINE/THREONINE-PROTEIN KINASE-RELATED"/>
    <property type="match status" value="1"/>
</dbReference>
<dbReference type="InterPro" id="IPR001611">
    <property type="entry name" value="Leu-rich_rpt"/>
</dbReference>
<keyword evidence="4" id="KW-0433">Leucine-rich repeat</keyword>
<dbReference type="Proteomes" id="UP001159364">
    <property type="component" value="Linkage Group LG07"/>
</dbReference>
<feature type="transmembrane region" description="Helical" evidence="16">
    <location>
        <begin position="6"/>
        <end position="25"/>
    </location>
</feature>
<dbReference type="Pfam" id="PF00560">
    <property type="entry name" value="LRR_1"/>
    <property type="match status" value="1"/>
</dbReference>
<evidence type="ECO:0000256" key="4">
    <source>
        <dbReference type="ARBA" id="ARBA00022614"/>
    </source>
</evidence>
<feature type="transmembrane region" description="Helical" evidence="16">
    <location>
        <begin position="359"/>
        <end position="384"/>
    </location>
</feature>
<evidence type="ECO:0000256" key="12">
    <source>
        <dbReference type="ARBA" id="ARBA00023170"/>
    </source>
</evidence>
<evidence type="ECO:0000313" key="19">
    <source>
        <dbReference type="Proteomes" id="UP001159364"/>
    </source>
</evidence>
<keyword evidence="9" id="KW-0418">Kinase</keyword>
<dbReference type="AlphaFoldDB" id="A0AAV8T3V0"/>
<evidence type="ECO:0000313" key="18">
    <source>
        <dbReference type="EMBL" id="KAJ8760938.1"/>
    </source>
</evidence>
<feature type="domain" description="Protein kinase" evidence="17">
    <location>
        <begin position="449"/>
        <end position="720"/>
    </location>
</feature>
<evidence type="ECO:0000256" key="6">
    <source>
        <dbReference type="ARBA" id="ARBA00022692"/>
    </source>
</evidence>
<accession>A0AAV8T3V0</accession>
<dbReference type="Pfam" id="PF07714">
    <property type="entry name" value="PK_Tyr_Ser-Thr"/>
    <property type="match status" value="1"/>
</dbReference>
<keyword evidence="6 16" id="KW-0812">Transmembrane</keyword>
<dbReference type="InterPro" id="IPR001245">
    <property type="entry name" value="Ser-Thr/Tyr_kinase_cat_dom"/>
</dbReference>
<dbReference type="InterPro" id="IPR032675">
    <property type="entry name" value="LRR_dom_sf"/>
</dbReference>
<evidence type="ECO:0000256" key="9">
    <source>
        <dbReference type="ARBA" id="ARBA00022777"/>
    </source>
</evidence>
<organism evidence="18 19">
    <name type="scientific">Erythroxylum novogranatense</name>
    <dbReference type="NCBI Taxonomy" id="1862640"/>
    <lineage>
        <taxon>Eukaryota</taxon>
        <taxon>Viridiplantae</taxon>
        <taxon>Streptophyta</taxon>
        <taxon>Embryophyta</taxon>
        <taxon>Tracheophyta</taxon>
        <taxon>Spermatophyta</taxon>
        <taxon>Magnoliopsida</taxon>
        <taxon>eudicotyledons</taxon>
        <taxon>Gunneridae</taxon>
        <taxon>Pentapetalae</taxon>
        <taxon>rosids</taxon>
        <taxon>fabids</taxon>
        <taxon>Malpighiales</taxon>
        <taxon>Erythroxylaceae</taxon>
        <taxon>Erythroxylum</taxon>
    </lineage>
</organism>
<keyword evidence="11 16" id="KW-0472">Membrane</keyword>
<evidence type="ECO:0000256" key="2">
    <source>
        <dbReference type="ARBA" id="ARBA00012513"/>
    </source>
</evidence>
<dbReference type="GO" id="GO:0005524">
    <property type="term" value="F:ATP binding"/>
    <property type="evidence" value="ECO:0007669"/>
    <property type="project" value="InterPro"/>
</dbReference>
<keyword evidence="12" id="KW-0675">Receptor</keyword>
<dbReference type="Gene3D" id="3.80.10.10">
    <property type="entry name" value="Ribonuclease Inhibitor"/>
    <property type="match status" value="2"/>
</dbReference>
<name>A0AAV8T3V0_9ROSI</name>
<dbReference type="InterPro" id="IPR000719">
    <property type="entry name" value="Prot_kinase_dom"/>
</dbReference>
<dbReference type="InterPro" id="IPR011009">
    <property type="entry name" value="Kinase-like_dom_sf"/>
</dbReference>
<dbReference type="FunFam" id="1.10.510.10:FF:000431">
    <property type="entry name" value="Putative inactive leucine-rich repeat receptor-like protein kinase"/>
    <property type="match status" value="1"/>
</dbReference>
<keyword evidence="7" id="KW-0732">Signal</keyword>
<comment type="catalytic activity">
    <reaction evidence="14">
        <text>L-threonyl-[protein] + ATP = O-phospho-L-threonyl-[protein] + ADP + H(+)</text>
        <dbReference type="Rhea" id="RHEA:46608"/>
        <dbReference type="Rhea" id="RHEA-COMP:11060"/>
        <dbReference type="Rhea" id="RHEA-COMP:11605"/>
        <dbReference type="ChEBI" id="CHEBI:15378"/>
        <dbReference type="ChEBI" id="CHEBI:30013"/>
        <dbReference type="ChEBI" id="CHEBI:30616"/>
        <dbReference type="ChEBI" id="CHEBI:61977"/>
        <dbReference type="ChEBI" id="CHEBI:456216"/>
        <dbReference type="EC" id="2.7.11.1"/>
    </reaction>
</comment>
<dbReference type="GO" id="GO:0016020">
    <property type="term" value="C:membrane"/>
    <property type="evidence" value="ECO:0007669"/>
    <property type="project" value="UniProtKB-SubCell"/>
</dbReference>
<keyword evidence="13" id="KW-0325">Glycoprotein</keyword>
<dbReference type="PANTHER" id="PTHR48056:SF74">
    <property type="entry name" value="PROTEIN KINASE DOMAIN-CONTAINING PROTEIN"/>
    <property type="match status" value="1"/>
</dbReference>
<dbReference type="EMBL" id="JAIWQS010000007">
    <property type="protein sequence ID" value="KAJ8760938.1"/>
    <property type="molecule type" value="Genomic_DNA"/>
</dbReference>
<keyword evidence="19" id="KW-1185">Reference proteome</keyword>
<keyword evidence="5" id="KW-0808">Transferase</keyword>
<evidence type="ECO:0000256" key="10">
    <source>
        <dbReference type="ARBA" id="ARBA00022989"/>
    </source>
</evidence>
<reference evidence="18 19" key="1">
    <citation type="submission" date="2021-09" db="EMBL/GenBank/DDBJ databases">
        <title>Genomic insights and catalytic innovation underlie evolution of tropane alkaloids biosynthesis.</title>
        <authorList>
            <person name="Wang Y.-J."/>
            <person name="Tian T."/>
            <person name="Huang J.-P."/>
            <person name="Huang S.-X."/>
        </authorList>
    </citation>
    <scope>NUCLEOTIDE SEQUENCE [LARGE SCALE GENOMIC DNA]</scope>
    <source>
        <strain evidence="18">KIB-2018</strain>
        <tissue evidence="18">Leaf</tissue>
    </source>
</reference>
<dbReference type="EC" id="2.7.11.1" evidence="2"/>
<dbReference type="GO" id="GO:0033612">
    <property type="term" value="F:receptor serine/threonine kinase binding"/>
    <property type="evidence" value="ECO:0007669"/>
    <property type="project" value="TreeGrafter"/>
</dbReference>
<comment type="caution">
    <text evidence="18">The sequence shown here is derived from an EMBL/GenBank/DDBJ whole genome shotgun (WGS) entry which is preliminary data.</text>
</comment>
<sequence length="738" mass="80954">MENSRVSYIFLFHLLVFPLLIPVSVGQLSPSETKILFQVRRLLEYPGVLRSWTNWTNFCYLPSSASLRIVCSNSHVTELIIVGNKASPSQVAKPSSGNFKVSGQTLSSQFSIDTFFTVLTKLSYLEVLSLVSLGLWGPLPAKVSRFHSLRVLNFSSNFIHGEIPQAIVSLKSLNSLVLADNLLNGTIPDLKELVLLEELNLGDNRFGPKFPSLSYTLVTVILNNNSLRSDISSGFKGFNQLQRLDVSSNKLVGPIPAALFSLPSIQYVDLADNQLTGAFPPTLSCTAKLEFVDISRNYLIGKLPSCIASNSSSRTVISSWNCLSEGNSTYQRAVSFCHKEALAVKPPVKSKEKKSSAKLGIILGAIGGVVGLIVVLGVLVLVIIKRSGITVSDDGGKCNASFADKISVRSASKPTDSRRVPQTMRSAAIGLPQYRVFSLEELEDATNNFDPLNFMEEESQGKVYKGWLGEGTAILVKCVKLKQKNLPQSLAQHMEVLSKLRHLHLVSVLGHCVVTYQNHPSTACTVFVVFEHISNGSLRDHLDDFRKKEVLKWPQRMAITIGVARGIQFLHTGVAPGIFGNNLRLENVLLDECLTAKLSNYTIPLPSKAGLESPVNGHAIDNPNSESAEKEDMYQLGGILLQVITGKFFTSPIELKELKAQLEKSLVEAPAKLREFIDPSARGSFAYQSLRNTVEITLNCLSSSPNDRPSIEDVLWNLQYSMQVQEGWTSSGNLATQM</sequence>
<dbReference type="FunFam" id="3.80.10.10:FF:000380">
    <property type="entry name" value="Putative inactive leucine-rich repeat receptor-like protein kinase"/>
    <property type="match status" value="1"/>
</dbReference>
<dbReference type="Pfam" id="PF13855">
    <property type="entry name" value="LRR_8"/>
    <property type="match status" value="1"/>
</dbReference>
<evidence type="ECO:0000256" key="11">
    <source>
        <dbReference type="ARBA" id="ARBA00023136"/>
    </source>
</evidence>
<dbReference type="SUPFAM" id="SSF56112">
    <property type="entry name" value="Protein kinase-like (PK-like)"/>
    <property type="match status" value="1"/>
</dbReference>
<evidence type="ECO:0000256" key="5">
    <source>
        <dbReference type="ARBA" id="ARBA00022679"/>
    </source>
</evidence>